<keyword evidence="3" id="KW-1185">Reference proteome</keyword>
<organism evidence="2 3">
    <name type="scientific">Sorghum bicolor</name>
    <name type="common">Sorghum</name>
    <name type="synonym">Sorghum vulgare</name>
    <dbReference type="NCBI Taxonomy" id="4558"/>
    <lineage>
        <taxon>Eukaryota</taxon>
        <taxon>Viridiplantae</taxon>
        <taxon>Streptophyta</taxon>
        <taxon>Embryophyta</taxon>
        <taxon>Tracheophyta</taxon>
        <taxon>Spermatophyta</taxon>
        <taxon>Magnoliopsida</taxon>
        <taxon>Liliopsida</taxon>
        <taxon>Poales</taxon>
        <taxon>Poaceae</taxon>
        <taxon>PACMAD clade</taxon>
        <taxon>Panicoideae</taxon>
        <taxon>Andropogonodae</taxon>
        <taxon>Andropogoneae</taxon>
        <taxon>Sorghinae</taxon>
        <taxon>Sorghum</taxon>
    </lineage>
</organism>
<dbReference type="InParanoid" id="A0A1B6Q9Z3"/>
<evidence type="ECO:0000313" key="3">
    <source>
        <dbReference type="Proteomes" id="UP000000768"/>
    </source>
</evidence>
<feature type="compositionally biased region" description="Low complexity" evidence="1">
    <location>
        <begin position="98"/>
        <end position="112"/>
    </location>
</feature>
<feature type="region of interest" description="Disordered" evidence="1">
    <location>
        <begin position="52"/>
        <end position="112"/>
    </location>
</feature>
<gene>
    <name evidence="2" type="ORF">SORBI_3002G085500</name>
</gene>
<name>A0A1B6Q9Z3_SORBI</name>
<proteinExistence type="predicted"/>
<reference evidence="2 3" key="1">
    <citation type="journal article" date="2009" name="Nature">
        <title>The Sorghum bicolor genome and the diversification of grasses.</title>
        <authorList>
            <person name="Paterson A.H."/>
            <person name="Bowers J.E."/>
            <person name="Bruggmann R."/>
            <person name="Dubchak I."/>
            <person name="Grimwood J."/>
            <person name="Gundlach H."/>
            <person name="Haberer G."/>
            <person name="Hellsten U."/>
            <person name="Mitros T."/>
            <person name="Poliakov A."/>
            <person name="Schmutz J."/>
            <person name="Spannagl M."/>
            <person name="Tang H."/>
            <person name="Wang X."/>
            <person name="Wicker T."/>
            <person name="Bharti A.K."/>
            <person name="Chapman J."/>
            <person name="Feltus F.A."/>
            <person name="Gowik U."/>
            <person name="Grigoriev I.V."/>
            <person name="Lyons E."/>
            <person name="Maher C.A."/>
            <person name="Martis M."/>
            <person name="Narechania A."/>
            <person name="Otillar R.P."/>
            <person name="Penning B.W."/>
            <person name="Salamov A.A."/>
            <person name="Wang Y."/>
            <person name="Zhang L."/>
            <person name="Carpita N.C."/>
            <person name="Freeling M."/>
            <person name="Gingle A.R."/>
            <person name="Hash C.T."/>
            <person name="Keller B."/>
            <person name="Klein P."/>
            <person name="Kresovich S."/>
            <person name="McCann M.C."/>
            <person name="Ming R."/>
            <person name="Peterson D.G."/>
            <person name="Mehboob-ur-Rahman"/>
            <person name="Ware D."/>
            <person name="Westhoff P."/>
            <person name="Mayer K.F."/>
            <person name="Messing J."/>
            <person name="Rokhsar D.S."/>
        </authorList>
    </citation>
    <scope>NUCLEOTIDE SEQUENCE [LARGE SCALE GENOMIC DNA]</scope>
    <source>
        <strain evidence="3">cv. BTx623</strain>
    </source>
</reference>
<reference evidence="3" key="2">
    <citation type="journal article" date="2018" name="Plant J.">
        <title>The Sorghum bicolor reference genome: improved assembly, gene annotations, a transcriptome atlas, and signatures of genome organization.</title>
        <authorList>
            <person name="McCormick R.F."/>
            <person name="Truong S.K."/>
            <person name="Sreedasyam A."/>
            <person name="Jenkins J."/>
            <person name="Shu S."/>
            <person name="Sims D."/>
            <person name="Kennedy M."/>
            <person name="Amirebrahimi M."/>
            <person name="Weers B.D."/>
            <person name="McKinley B."/>
            <person name="Mattison A."/>
            <person name="Morishige D.T."/>
            <person name="Grimwood J."/>
            <person name="Schmutz J."/>
            <person name="Mullet J.E."/>
        </authorList>
    </citation>
    <scope>NUCLEOTIDE SEQUENCE [LARGE SCALE GENOMIC DNA]</scope>
    <source>
        <strain evidence="3">cv. BTx623</strain>
    </source>
</reference>
<dbReference type="Gramene" id="KXG34747">
    <property type="protein sequence ID" value="KXG34747"/>
    <property type="gene ID" value="SORBI_3002G085500"/>
</dbReference>
<sequence>MGTPSQTLSKTEFHPQCVQNAPMAACAKTSLCGAQVTIFPLFLFLISSLNPSGNGGTSSPPATKPGRTTHRNGTPLRANPHAISSKTPPRSTQATLPRLTARSASSQARQPRSGACRLCSAGAWDSKCSGPTGNAGRESSRWILASSDASIPSNVLISSDIDGNEAGVAQPWVREHGAERGGAVRPERERGEAKLRRVAVPVDHRARDVVVPGHHHHHHAGAATRGPRGRAPRRRRSGPGQELRDDVGAGGGDLGGERLVDGDEGELVGRVARGVGGVEAGVAEDRHGEPPRMEQRGELEHRTDVALERQREQHDAPAALLLLSGHGRSPLRCSGLRALATRMAGRPCLSCRVPCSAARSSTGRSPSCQRPHTLGVRGQTRGLEWQPVEPQPLDTSACHPGGQDCCRLWPVRIRQGQRSREHPVQKP</sequence>
<accession>A0A1B6Q9Z3</accession>
<protein>
    <submittedName>
        <fullName evidence="2">Uncharacterized protein</fullName>
    </submittedName>
</protein>
<dbReference type="Proteomes" id="UP000000768">
    <property type="component" value="Chromosome 2"/>
</dbReference>
<feature type="compositionally biased region" description="Basic residues" evidence="1">
    <location>
        <begin position="227"/>
        <end position="237"/>
    </location>
</feature>
<evidence type="ECO:0000313" key="2">
    <source>
        <dbReference type="EMBL" id="KXG34747.1"/>
    </source>
</evidence>
<dbReference type="AlphaFoldDB" id="A0A1B6Q9Z3"/>
<feature type="region of interest" description="Disordered" evidence="1">
    <location>
        <begin position="209"/>
        <end position="263"/>
    </location>
</feature>
<feature type="compositionally biased region" description="Polar residues" evidence="1">
    <location>
        <begin position="82"/>
        <end position="95"/>
    </location>
</feature>
<dbReference type="EMBL" id="CM000761">
    <property type="protein sequence ID" value="KXG34747.1"/>
    <property type="molecule type" value="Genomic_DNA"/>
</dbReference>
<evidence type="ECO:0000256" key="1">
    <source>
        <dbReference type="SAM" id="MobiDB-lite"/>
    </source>
</evidence>